<reference evidence="1" key="2">
    <citation type="submission" date="2025-09" db="UniProtKB">
        <authorList>
            <consortium name="Ensembl"/>
        </authorList>
    </citation>
    <scope>IDENTIFICATION</scope>
</reference>
<reference evidence="1" key="1">
    <citation type="submission" date="2025-08" db="UniProtKB">
        <authorList>
            <consortium name="Ensembl"/>
        </authorList>
    </citation>
    <scope>IDENTIFICATION</scope>
</reference>
<dbReference type="Proteomes" id="UP000694552">
    <property type="component" value="Unplaced"/>
</dbReference>
<accession>A0A8C8AHE3</accession>
<name>A0A8C8AHE3_9STRI</name>
<proteinExistence type="predicted"/>
<dbReference type="AlphaFoldDB" id="A0A8C8AHE3"/>
<evidence type="ECO:0000313" key="1">
    <source>
        <dbReference type="Ensembl" id="ENSOSUP00000004299.1"/>
    </source>
</evidence>
<dbReference type="Ensembl" id="ENSOSUT00000004438.1">
    <property type="protein sequence ID" value="ENSOSUP00000004299.1"/>
    <property type="gene ID" value="ENSOSUG00000003150.1"/>
</dbReference>
<protein>
    <submittedName>
        <fullName evidence="1">Uncharacterized protein</fullName>
    </submittedName>
</protein>
<evidence type="ECO:0000313" key="2">
    <source>
        <dbReference type="Proteomes" id="UP000694552"/>
    </source>
</evidence>
<sequence length="61" mass="7012">MRGKQLSRCRASGIWGRIHLKYSWYLSSSQSMRNLLSSRWSCPQHITYKTCCCGSCGPQEP</sequence>
<organism evidence="1 2">
    <name type="scientific">Otus sunia</name>
    <name type="common">Oriental scops-owl</name>
    <dbReference type="NCBI Taxonomy" id="257818"/>
    <lineage>
        <taxon>Eukaryota</taxon>
        <taxon>Metazoa</taxon>
        <taxon>Chordata</taxon>
        <taxon>Craniata</taxon>
        <taxon>Vertebrata</taxon>
        <taxon>Euteleostomi</taxon>
        <taxon>Archelosauria</taxon>
        <taxon>Archosauria</taxon>
        <taxon>Dinosauria</taxon>
        <taxon>Saurischia</taxon>
        <taxon>Theropoda</taxon>
        <taxon>Coelurosauria</taxon>
        <taxon>Aves</taxon>
        <taxon>Neognathae</taxon>
        <taxon>Neoaves</taxon>
        <taxon>Telluraves</taxon>
        <taxon>Strigiformes</taxon>
        <taxon>Strigidae</taxon>
        <taxon>Otus</taxon>
    </lineage>
</organism>
<keyword evidence="2" id="KW-1185">Reference proteome</keyword>